<keyword evidence="4" id="KW-1185">Reference proteome</keyword>
<organism evidence="3 4">
    <name type="scientific">Mameliella alba</name>
    <dbReference type="NCBI Taxonomy" id="561184"/>
    <lineage>
        <taxon>Bacteria</taxon>
        <taxon>Pseudomonadati</taxon>
        <taxon>Pseudomonadota</taxon>
        <taxon>Alphaproteobacteria</taxon>
        <taxon>Rhodobacterales</taxon>
        <taxon>Roseobacteraceae</taxon>
        <taxon>Mameliella</taxon>
    </lineage>
</organism>
<dbReference type="PANTHER" id="PTHR46652">
    <property type="entry name" value="LEUCINE-RICH REPEAT AND IQ DOMAIN-CONTAINING PROTEIN 1-RELATED"/>
    <property type="match status" value="1"/>
</dbReference>
<keyword evidence="2" id="KW-0677">Repeat</keyword>
<reference evidence="3 4" key="1">
    <citation type="submission" date="2014-10" db="EMBL/GenBank/DDBJ databases">
        <title>Genome sequence of Ponticoccus sp. strain UMTAT08 isolated from clonal culture of toxic dinoflagellate Alexandrium tamiyavanichii.</title>
        <authorList>
            <person name="Gan H.Y."/>
            <person name="Muhd D.-D."/>
            <person name="Mohd Noor M.E."/>
            <person name="Yeong Y.S."/>
            <person name="Usup G."/>
        </authorList>
    </citation>
    <scope>NUCLEOTIDE SEQUENCE [LARGE SCALE GENOMIC DNA]</scope>
    <source>
        <strain evidence="3 4">UMTAT08</strain>
    </source>
</reference>
<dbReference type="PROSITE" id="PS51450">
    <property type="entry name" value="LRR"/>
    <property type="match status" value="1"/>
</dbReference>
<evidence type="ECO:0000313" key="4">
    <source>
        <dbReference type="Proteomes" id="UP000030960"/>
    </source>
</evidence>
<proteinExistence type="predicted"/>
<dbReference type="Proteomes" id="UP000030960">
    <property type="component" value="Unassembled WGS sequence"/>
</dbReference>
<name>A0A0B3SCH6_9RHOB</name>
<dbReference type="AlphaFoldDB" id="A0A0B3SCH6"/>
<dbReference type="STRING" id="561184.SAMN05216376_10597"/>
<sequence length="339" mass="36211">MAQDCLPIGDSCISPEDRRIVLGPSELAELSKLAAATWVQSLELAGNGDPALVVDLAALNVLTDLGALRVQDLPGARWDGLDLPALQALRLQDNEISDFTFLDGLPALRGLWIKDSLGLSDLPRATLALIENLRLNGPDLYDIKADGAMINLKVLGFNGVSLPDLAGLGPTPDLELLNIDGEDIISLDGLILGPAFRELWAEGASLTDVSALAPADNLEVLRGKNSQIGDISALAGKNKLQTLFLTGSQVSDLSPLAGLQSLQLLSFSDTPVTDISALSNLPELVAIYMNITRVTDFTPLLDTPTDIMLRINSDRILMSSQLPGFIAEEGWKRGPLYQK</sequence>
<keyword evidence="1" id="KW-0433">Leucine-rich repeat</keyword>
<evidence type="ECO:0000256" key="1">
    <source>
        <dbReference type="ARBA" id="ARBA00022614"/>
    </source>
</evidence>
<dbReference type="SUPFAM" id="SSF52058">
    <property type="entry name" value="L domain-like"/>
    <property type="match status" value="1"/>
</dbReference>
<dbReference type="Gene3D" id="3.80.10.10">
    <property type="entry name" value="Ribonuclease Inhibitor"/>
    <property type="match status" value="1"/>
</dbReference>
<protein>
    <submittedName>
        <fullName evidence="3">Internalin E</fullName>
    </submittedName>
</protein>
<dbReference type="EMBL" id="JSUQ01000003">
    <property type="protein sequence ID" value="KHQ54391.1"/>
    <property type="molecule type" value="Genomic_DNA"/>
</dbReference>
<comment type="caution">
    <text evidence="3">The sequence shown here is derived from an EMBL/GenBank/DDBJ whole genome shotgun (WGS) entry which is preliminary data.</text>
</comment>
<dbReference type="PATRIC" id="fig|1515334.3.peg.987"/>
<gene>
    <name evidence="3" type="ORF">OA50_00983</name>
</gene>
<dbReference type="InterPro" id="IPR001611">
    <property type="entry name" value="Leu-rich_rpt"/>
</dbReference>
<dbReference type="InterPro" id="IPR050836">
    <property type="entry name" value="SDS22/Internalin_LRR"/>
</dbReference>
<evidence type="ECO:0000256" key="2">
    <source>
        <dbReference type="ARBA" id="ARBA00022737"/>
    </source>
</evidence>
<dbReference type="PANTHER" id="PTHR46652:SF3">
    <property type="entry name" value="LEUCINE-RICH REPEAT-CONTAINING PROTEIN 9"/>
    <property type="match status" value="1"/>
</dbReference>
<evidence type="ECO:0000313" key="3">
    <source>
        <dbReference type="EMBL" id="KHQ54391.1"/>
    </source>
</evidence>
<accession>A0A0B3SCH6</accession>
<dbReference type="InterPro" id="IPR032675">
    <property type="entry name" value="LRR_dom_sf"/>
</dbReference>